<dbReference type="GO" id="GO:0045300">
    <property type="term" value="F:stearoyl-[ACP] desaturase activity"/>
    <property type="evidence" value="ECO:0007669"/>
    <property type="project" value="InterPro"/>
</dbReference>
<dbReference type="GO" id="GO:0006631">
    <property type="term" value="P:fatty acid metabolic process"/>
    <property type="evidence" value="ECO:0007669"/>
    <property type="project" value="InterPro"/>
</dbReference>
<evidence type="ECO:0000313" key="4">
    <source>
        <dbReference type="EMBL" id="PON77655.1"/>
    </source>
</evidence>
<keyword evidence="3" id="KW-0408">Iron</keyword>
<evidence type="ECO:0000256" key="2">
    <source>
        <dbReference type="ARBA" id="ARBA00023002"/>
    </source>
</evidence>
<dbReference type="InterPro" id="IPR005067">
    <property type="entry name" value="Fatty_acid_desaturase-2"/>
</dbReference>
<dbReference type="AlphaFoldDB" id="A0A2P5DWJ4"/>
<reference evidence="5" key="1">
    <citation type="submission" date="2016-06" db="EMBL/GenBank/DDBJ databases">
        <title>Parallel loss of symbiosis genes in relatives of nitrogen-fixing non-legume Parasponia.</title>
        <authorList>
            <person name="Van Velzen R."/>
            <person name="Holmer R."/>
            <person name="Bu F."/>
            <person name="Rutten L."/>
            <person name="Van Zeijl A."/>
            <person name="Liu W."/>
            <person name="Santuari L."/>
            <person name="Cao Q."/>
            <person name="Sharma T."/>
            <person name="Shen D."/>
            <person name="Roswanjaya Y."/>
            <person name="Wardhani T."/>
            <person name="Kalhor M.S."/>
            <person name="Jansen J."/>
            <person name="Van den Hoogen J."/>
            <person name="Gungor B."/>
            <person name="Hartog M."/>
            <person name="Hontelez J."/>
            <person name="Verver J."/>
            <person name="Yang W.-C."/>
            <person name="Schijlen E."/>
            <person name="Repin R."/>
            <person name="Schilthuizen M."/>
            <person name="Schranz E."/>
            <person name="Heidstra R."/>
            <person name="Miyata K."/>
            <person name="Fedorova E."/>
            <person name="Kohlen W."/>
            <person name="Bisseling T."/>
            <person name="Smit S."/>
            <person name="Geurts R."/>
        </authorList>
    </citation>
    <scope>NUCLEOTIDE SEQUENCE [LARGE SCALE GENOMIC DNA]</scope>
    <source>
        <strain evidence="5">cv. WU1-14</strain>
    </source>
</reference>
<protein>
    <submittedName>
        <fullName evidence="4">Fatty acid desaturase, type</fullName>
    </submittedName>
</protein>
<keyword evidence="5" id="KW-1185">Reference proteome</keyword>
<dbReference type="Proteomes" id="UP000237105">
    <property type="component" value="Unassembled WGS sequence"/>
</dbReference>
<evidence type="ECO:0000256" key="1">
    <source>
        <dbReference type="ARBA" id="ARBA00022723"/>
    </source>
</evidence>
<comment type="caution">
    <text evidence="4">The sequence shown here is derived from an EMBL/GenBank/DDBJ whole genome shotgun (WGS) entry which is preliminary data.</text>
</comment>
<accession>A0A2P5DWJ4</accession>
<dbReference type="EMBL" id="JXTB01000012">
    <property type="protein sequence ID" value="PON77655.1"/>
    <property type="molecule type" value="Genomic_DNA"/>
</dbReference>
<name>A0A2P5DWJ4_PARAD</name>
<dbReference type="GO" id="GO:0046872">
    <property type="term" value="F:metal ion binding"/>
    <property type="evidence" value="ECO:0007669"/>
    <property type="project" value="UniProtKB-KW"/>
</dbReference>
<gene>
    <name evidence="4" type="ORF">PanWU01x14_024110</name>
</gene>
<proteinExistence type="predicted"/>
<dbReference type="Gene3D" id="1.10.620.20">
    <property type="entry name" value="Ribonucleotide Reductase, subunit A"/>
    <property type="match status" value="1"/>
</dbReference>
<keyword evidence="2" id="KW-0560">Oxidoreductase</keyword>
<dbReference type="OrthoDB" id="1744678at2759"/>
<organism evidence="4 5">
    <name type="scientific">Parasponia andersonii</name>
    <name type="common">Sponia andersonii</name>
    <dbReference type="NCBI Taxonomy" id="3476"/>
    <lineage>
        <taxon>Eukaryota</taxon>
        <taxon>Viridiplantae</taxon>
        <taxon>Streptophyta</taxon>
        <taxon>Embryophyta</taxon>
        <taxon>Tracheophyta</taxon>
        <taxon>Spermatophyta</taxon>
        <taxon>Magnoliopsida</taxon>
        <taxon>eudicotyledons</taxon>
        <taxon>Gunneridae</taxon>
        <taxon>Pentapetalae</taxon>
        <taxon>rosids</taxon>
        <taxon>fabids</taxon>
        <taxon>Rosales</taxon>
        <taxon>Cannabaceae</taxon>
        <taxon>Parasponia</taxon>
    </lineage>
</organism>
<keyword evidence="1" id="KW-0479">Metal-binding</keyword>
<evidence type="ECO:0000313" key="5">
    <source>
        <dbReference type="Proteomes" id="UP000237105"/>
    </source>
</evidence>
<evidence type="ECO:0000256" key="3">
    <source>
        <dbReference type="ARBA" id="ARBA00023004"/>
    </source>
</evidence>
<dbReference type="InterPro" id="IPR012348">
    <property type="entry name" value="RNR-like"/>
</dbReference>
<sequence>MPVQQMAHGPERIGVYTTMDYNEIMEYFVKKWNVKKVVGLFVQGQRDYHRIIFADCLNGLESWKRGLEM</sequence>
<dbReference type="Pfam" id="PF03405">
    <property type="entry name" value="FA_desaturase_2"/>
    <property type="match status" value="1"/>
</dbReference>